<dbReference type="Proteomes" id="UP000284706">
    <property type="component" value="Unassembled WGS sequence"/>
</dbReference>
<reference evidence="3 4" key="1">
    <citation type="journal article" date="2018" name="Evol. Lett.">
        <title>Horizontal gene cluster transfer increased hallucinogenic mushroom diversity.</title>
        <authorList>
            <person name="Reynolds H.T."/>
            <person name="Vijayakumar V."/>
            <person name="Gluck-Thaler E."/>
            <person name="Korotkin H.B."/>
            <person name="Matheny P.B."/>
            <person name="Slot J.C."/>
        </authorList>
    </citation>
    <scope>NUCLEOTIDE SEQUENCE [LARGE SCALE GENOMIC DNA]</scope>
    <source>
        <strain evidence="3 4">SRW20</strain>
    </source>
</reference>
<protein>
    <recommendedName>
        <fullName evidence="2">DUF6532 domain-containing protein</fullName>
    </recommendedName>
</protein>
<dbReference type="EMBL" id="NHYE01000868">
    <property type="protein sequence ID" value="PPR02153.1"/>
    <property type="molecule type" value="Genomic_DNA"/>
</dbReference>
<evidence type="ECO:0000256" key="1">
    <source>
        <dbReference type="SAM" id="MobiDB-lite"/>
    </source>
</evidence>
<dbReference type="Pfam" id="PF20149">
    <property type="entry name" value="DUF6532"/>
    <property type="match status" value="1"/>
</dbReference>
<dbReference type="InParanoid" id="A0A409YGK8"/>
<evidence type="ECO:0000313" key="4">
    <source>
        <dbReference type="Proteomes" id="UP000284706"/>
    </source>
</evidence>
<feature type="region of interest" description="Disordered" evidence="1">
    <location>
        <begin position="116"/>
        <end position="300"/>
    </location>
</feature>
<evidence type="ECO:0000313" key="3">
    <source>
        <dbReference type="EMBL" id="PPR02153.1"/>
    </source>
</evidence>
<feature type="compositionally biased region" description="Acidic residues" evidence="1">
    <location>
        <begin position="228"/>
        <end position="240"/>
    </location>
</feature>
<comment type="caution">
    <text evidence="3">The sequence shown here is derived from an EMBL/GenBank/DDBJ whole genome shotgun (WGS) entry which is preliminary data.</text>
</comment>
<dbReference type="STRING" id="231916.A0A409YGK8"/>
<organism evidence="3 4">
    <name type="scientific">Gymnopilus dilepis</name>
    <dbReference type="NCBI Taxonomy" id="231916"/>
    <lineage>
        <taxon>Eukaryota</taxon>
        <taxon>Fungi</taxon>
        <taxon>Dikarya</taxon>
        <taxon>Basidiomycota</taxon>
        <taxon>Agaricomycotina</taxon>
        <taxon>Agaricomycetes</taxon>
        <taxon>Agaricomycetidae</taxon>
        <taxon>Agaricales</taxon>
        <taxon>Agaricineae</taxon>
        <taxon>Hymenogastraceae</taxon>
        <taxon>Gymnopilus</taxon>
    </lineage>
</organism>
<gene>
    <name evidence="3" type="ORF">CVT26_012114</name>
</gene>
<feature type="compositionally biased region" description="Low complexity" evidence="1">
    <location>
        <begin position="204"/>
        <end position="227"/>
    </location>
</feature>
<feature type="compositionally biased region" description="Low complexity" evidence="1">
    <location>
        <begin position="121"/>
        <end position="134"/>
    </location>
</feature>
<keyword evidence="4" id="KW-1185">Reference proteome</keyword>
<sequence length="611" mass="67102">MDTAGLTHLIGTRIAKKKALEESHWYEATGTKRPRSPVGNKPAQGGERAREQVGGTKEKRQKRGKEDEGGDGGGKEARNKTGSKGAKVNKDIGGEAVRQAAAYQRSPRFDLAFVLASNNSTSAKRTTAKAQKTAIDSESESELPSEPEEDNNRASASSGEDELEDEDDDVAGMTQKEFLQTLDNEAPRDPATLFDDDDDIEMASVHSGSRRSSSGVSRPPTSESEGPGFEDPEESDEEEKTEAVAPKQKEQAAKRPTTTQSRAVSKPSTSKNPKTASATRTPRISTVRIESDTEDTTAKPTWPEHAHLNLAGALRVQNDFIRAICRDAIKIVEKTLITEQAWPELHQTAMYRRQVLAEATRRLLEKDKQYKVLLKRIMKDDSFVKTIGKWVTDRLSHHRGTIRGTASGFIAVFQLGVGDACKERVLALMDKDVYIYAGEWGTTEDGKPIWLTKRSSTEVFIYLNPGLIDLLHYSCFATSGGLGWKFKEFYTSSHPTQSEPELTIPLVALGATALYAAISEWRDGKKIMKVSKSKAETAVLRSAEQFDGDVFKMVFDRHVGTLTELKQKAPNTFHSVMSRLYTEVTRGNTSAELGDQSGGTALSILDLAGLT</sequence>
<feature type="compositionally biased region" description="Acidic residues" evidence="1">
    <location>
        <begin position="159"/>
        <end position="170"/>
    </location>
</feature>
<name>A0A409YGK8_9AGAR</name>
<feature type="region of interest" description="Disordered" evidence="1">
    <location>
        <begin position="1"/>
        <end position="92"/>
    </location>
</feature>
<dbReference type="AlphaFoldDB" id="A0A409YGK8"/>
<proteinExistence type="predicted"/>
<dbReference type="OrthoDB" id="3225557at2759"/>
<accession>A0A409YGK8</accession>
<dbReference type="InterPro" id="IPR045341">
    <property type="entry name" value="DUF6532"/>
</dbReference>
<feature type="domain" description="DUF6532" evidence="2">
    <location>
        <begin position="328"/>
        <end position="564"/>
    </location>
</feature>
<evidence type="ECO:0000259" key="2">
    <source>
        <dbReference type="Pfam" id="PF20149"/>
    </source>
</evidence>
<feature type="compositionally biased region" description="Polar residues" evidence="1">
    <location>
        <begin position="256"/>
        <end position="284"/>
    </location>
</feature>
<feature type="compositionally biased region" description="Acidic residues" evidence="1">
    <location>
        <begin position="137"/>
        <end position="149"/>
    </location>
</feature>